<dbReference type="GO" id="GO:0005886">
    <property type="term" value="C:plasma membrane"/>
    <property type="evidence" value="ECO:0007669"/>
    <property type="project" value="TreeGrafter"/>
</dbReference>
<proteinExistence type="predicted"/>
<keyword evidence="1" id="KW-0812">Transmembrane</keyword>
<sequence length="301" mass="32511">MQLPISYNLYPILLVLFIFGACIGSFLNALNYRVVKGKSFLGRSFCPHCKKKLSAGELIPILSYLVQKGHCTKCKKPISPRYPLVELATALGFVAVGLKVYFDMPTNQLLAHDSLYLTSYILNILILVSVFIGVAAADLSWGIIPDLLVFPAVGFNFLFRVFDIAYPNTQAYFALQNAGGLGPYLLKSGYLTKIIQTDLYQFGFALLLGAGIAGFFLALIYFTRGRAMGLGDVKLGFLIGLALGFPAGLIALFLAFLTGASASVILIMLGKKRFGETVPFGPFLSLGALAGLFFGPSLLNS</sequence>
<feature type="transmembrane region" description="Helical" evidence="1">
    <location>
        <begin position="280"/>
        <end position="299"/>
    </location>
</feature>
<reference evidence="3 4" key="1">
    <citation type="journal article" date="2016" name="Nat. Commun.">
        <title>Thousands of microbial genomes shed light on interconnected biogeochemical processes in an aquifer system.</title>
        <authorList>
            <person name="Anantharaman K."/>
            <person name="Brown C.T."/>
            <person name="Hug L.A."/>
            <person name="Sharon I."/>
            <person name="Castelle C.J."/>
            <person name="Probst A.J."/>
            <person name="Thomas B.C."/>
            <person name="Singh A."/>
            <person name="Wilkins M.J."/>
            <person name="Karaoz U."/>
            <person name="Brodie E.L."/>
            <person name="Williams K.H."/>
            <person name="Hubbard S.S."/>
            <person name="Banfield J.F."/>
        </authorList>
    </citation>
    <scope>NUCLEOTIDE SEQUENCE [LARGE SCALE GENOMIC DNA]</scope>
</reference>
<dbReference type="Pfam" id="PF06750">
    <property type="entry name" value="A24_N_bact"/>
    <property type="match status" value="1"/>
</dbReference>
<feature type="transmembrane region" description="Helical" evidence="1">
    <location>
        <begin position="235"/>
        <end position="268"/>
    </location>
</feature>
<dbReference type="InterPro" id="IPR050882">
    <property type="entry name" value="Prepilin_peptidase/N-MTase"/>
</dbReference>
<feature type="transmembrane region" description="Helical" evidence="1">
    <location>
        <begin position="147"/>
        <end position="166"/>
    </location>
</feature>
<dbReference type="Proteomes" id="UP000178068">
    <property type="component" value="Unassembled WGS sequence"/>
</dbReference>
<keyword evidence="1" id="KW-0472">Membrane</keyword>
<feature type="transmembrane region" description="Helical" evidence="1">
    <location>
        <begin position="12"/>
        <end position="30"/>
    </location>
</feature>
<feature type="domain" description="Prepilin peptidase A24 N-terminal" evidence="2">
    <location>
        <begin position="18"/>
        <end position="98"/>
    </location>
</feature>
<evidence type="ECO:0000313" key="4">
    <source>
        <dbReference type="Proteomes" id="UP000178068"/>
    </source>
</evidence>
<dbReference type="STRING" id="1802603.A3F35_03230"/>
<evidence type="ECO:0000256" key="1">
    <source>
        <dbReference type="SAM" id="Phobius"/>
    </source>
</evidence>
<evidence type="ECO:0000313" key="3">
    <source>
        <dbReference type="EMBL" id="OGY30232.1"/>
    </source>
</evidence>
<organism evidence="3 4">
    <name type="scientific">Candidatus Woykebacteria bacterium RIFCSPHIGHO2_12_FULL_45_10</name>
    <dbReference type="NCBI Taxonomy" id="1802603"/>
    <lineage>
        <taxon>Bacteria</taxon>
        <taxon>Candidatus Woykeibacteriota</taxon>
    </lineage>
</organism>
<feature type="transmembrane region" description="Helical" evidence="1">
    <location>
        <begin position="114"/>
        <end position="135"/>
    </location>
</feature>
<dbReference type="EMBL" id="MHCZ01000011">
    <property type="protein sequence ID" value="OGY30232.1"/>
    <property type="molecule type" value="Genomic_DNA"/>
</dbReference>
<evidence type="ECO:0000259" key="2">
    <source>
        <dbReference type="Pfam" id="PF06750"/>
    </source>
</evidence>
<dbReference type="PANTHER" id="PTHR30487:SF0">
    <property type="entry name" value="PREPILIN LEADER PEPTIDASE_N-METHYLTRANSFERASE-RELATED"/>
    <property type="match status" value="1"/>
</dbReference>
<gene>
    <name evidence="3" type="ORF">A3F35_03230</name>
</gene>
<comment type="caution">
    <text evidence="3">The sequence shown here is derived from an EMBL/GenBank/DDBJ whole genome shotgun (WGS) entry which is preliminary data.</text>
</comment>
<dbReference type="GO" id="GO:0004190">
    <property type="term" value="F:aspartic-type endopeptidase activity"/>
    <property type="evidence" value="ECO:0007669"/>
    <property type="project" value="TreeGrafter"/>
</dbReference>
<dbReference type="GO" id="GO:0006465">
    <property type="term" value="P:signal peptide processing"/>
    <property type="evidence" value="ECO:0007669"/>
    <property type="project" value="TreeGrafter"/>
</dbReference>
<feature type="transmembrane region" description="Helical" evidence="1">
    <location>
        <begin position="82"/>
        <end position="102"/>
    </location>
</feature>
<dbReference type="PANTHER" id="PTHR30487">
    <property type="entry name" value="TYPE 4 PREPILIN-LIKE PROTEINS LEADER PEPTIDE-PROCESSING ENZYME"/>
    <property type="match status" value="1"/>
</dbReference>
<name>A0A1G1WR64_9BACT</name>
<feature type="non-terminal residue" evidence="3">
    <location>
        <position position="301"/>
    </location>
</feature>
<dbReference type="Gene3D" id="1.20.120.1220">
    <property type="match status" value="1"/>
</dbReference>
<feature type="transmembrane region" description="Helical" evidence="1">
    <location>
        <begin position="199"/>
        <end position="223"/>
    </location>
</feature>
<protein>
    <recommendedName>
        <fullName evidence="2">Prepilin peptidase A24 N-terminal domain-containing protein</fullName>
    </recommendedName>
</protein>
<accession>A0A1G1WR64</accession>
<dbReference type="InterPro" id="IPR010627">
    <property type="entry name" value="Prepilin_pept_A24_N"/>
</dbReference>
<keyword evidence="1" id="KW-1133">Transmembrane helix</keyword>
<dbReference type="AlphaFoldDB" id="A0A1G1WR64"/>